<feature type="active site" description="Proton donor/acceptor" evidence="12">
    <location>
        <position position="134"/>
    </location>
</feature>
<gene>
    <name evidence="12 14" type="primary">dapA</name>
    <name evidence="14" type="ORF">ACFPRA_05735</name>
</gene>
<dbReference type="PANTHER" id="PTHR12128:SF66">
    <property type="entry name" value="4-HYDROXY-2-OXOGLUTARATE ALDOLASE, MITOCHONDRIAL"/>
    <property type="match status" value="1"/>
</dbReference>
<keyword evidence="5 12" id="KW-0963">Cytoplasm</keyword>
<evidence type="ECO:0000256" key="11">
    <source>
        <dbReference type="ARBA" id="ARBA00047836"/>
    </source>
</evidence>
<evidence type="ECO:0000256" key="1">
    <source>
        <dbReference type="ARBA" id="ARBA00003294"/>
    </source>
</evidence>
<comment type="similarity">
    <text evidence="3 12 13">Belongs to the DapA family.</text>
</comment>
<keyword evidence="9 12" id="KW-0456">Lyase</keyword>
<feature type="active site" description="Schiff-base intermediate with substrate" evidence="12">
    <location>
        <position position="162"/>
    </location>
</feature>
<feature type="site" description="Part of a proton relay during catalysis" evidence="12">
    <location>
        <position position="108"/>
    </location>
</feature>
<reference evidence="15" key="1">
    <citation type="journal article" date="2019" name="Int. J. Syst. Evol. Microbiol.">
        <title>The Global Catalogue of Microorganisms (GCM) 10K type strain sequencing project: providing services to taxonomists for standard genome sequencing and annotation.</title>
        <authorList>
            <consortium name="The Broad Institute Genomics Platform"/>
            <consortium name="The Broad Institute Genome Sequencing Center for Infectious Disease"/>
            <person name="Wu L."/>
            <person name="Ma J."/>
        </authorList>
    </citation>
    <scope>NUCLEOTIDE SEQUENCE [LARGE SCALE GENOMIC DNA]</scope>
    <source>
        <strain evidence="15">CGMCC 4.1434</strain>
    </source>
</reference>
<dbReference type="NCBIfam" id="TIGR00674">
    <property type="entry name" value="dapA"/>
    <property type="match status" value="1"/>
</dbReference>
<dbReference type="PRINTS" id="PR00146">
    <property type="entry name" value="DHPICSNTHASE"/>
</dbReference>
<evidence type="ECO:0000256" key="6">
    <source>
        <dbReference type="ARBA" id="ARBA00022605"/>
    </source>
</evidence>
<dbReference type="SUPFAM" id="SSF51569">
    <property type="entry name" value="Aldolase"/>
    <property type="match status" value="1"/>
</dbReference>
<evidence type="ECO:0000256" key="5">
    <source>
        <dbReference type="ARBA" id="ARBA00022490"/>
    </source>
</evidence>
<comment type="caution">
    <text evidence="14">The sequence shown here is derived from an EMBL/GenBank/DDBJ whole genome shotgun (WGS) entry which is preliminary data.</text>
</comment>
<dbReference type="EC" id="4.3.3.7" evidence="4 12"/>
<dbReference type="InterPro" id="IPR020624">
    <property type="entry name" value="Schiff_base-form_aldolases_CS"/>
</dbReference>
<accession>A0ABW0THF1</accession>
<dbReference type="CDD" id="cd00950">
    <property type="entry name" value="DHDPS"/>
    <property type="match status" value="1"/>
</dbReference>
<dbReference type="SMART" id="SM01130">
    <property type="entry name" value="DHDPS"/>
    <property type="match status" value="1"/>
</dbReference>
<dbReference type="InterPro" id="IPR020625">
    <property type="entry name" value="Schiff_base-form_aldolases_AS"/>
</dbReference>
<evidence type="ECO:0000256" key="10">
    <source>
        <dbReference type="ARBA" id="ARBA00023270"/>
    </source>
</evidence>
<comment type="subunit">
    <text evidence="12">Homotetramer; dimer of dimers.</text>
</comment>
<comment type="catalytic activity">
    <reaction evidence="11 12">
        <text>L-aspartate 4-semialdehyde + pyruvate = (2S,4S)-4-hydroxy-2,3,4,5-tetrahydrodipicolinate + H2O + H(+)</text>
        <dbReference type="Rhea" id="RHEA:34171"/>
        <dbReference type="ChEBI" id="CHEBI:15361"/>
        <dbReference type="ChEBI" id="CHEBI:15377"/>
        <dbReference type="ChEBI" id="CHEBI:15378"/>
        <dbReference type="ChEBI" id="CHEBI:67139"/>
        <dbReference type="ChEBI" id="CHEBI:537519"/>
        <dbReference type="EC" id="4.3.3.7"/>
    </reaction>
</comment>
<evidence type="ECO:0000256" key="3">
    <source>
        <dbReference type="ARBA" id="ARBA00007592"/>
    </source>
</evidence>
<organism evidence="14 15">
    <name type="scientific">Sporosarcina soli</name>
    <dbReference type="NCBI Taxonomy" id="334736"/>
    <lineage>
        <taxon>Bacteria</taxon>
        <taxon>Bacillati</taxon>
        <taxon>Bacillota</taxon>
        <taxon>Bacilli</taxon>
        <taxon>Bacillales</taxon>
        <taxon>Caryophanaceae</taxon>
        <taxon>Sporosarcina</taxon>
    </lineage>
</organism>
<sequence>MELGRVSTAMVTPFSTTGDVDYERTANLIEHLIANGTDSIVVCGTTGESPTLSVQEKEALFKFSVETVNKRIPVIAGTGTFSTTETVKLTRIAEQAGADGIMLVAPYYNKPDQKGMYAHFKHVAGETTLPIMLYNIPGRSAVNMSPETLVALSKIKNIRAVKEASGSLEQAADIISGTDDGFSVYSGDDALALPTLAVGGKGIVSVASHVAGKEMQQMIGAFIDGRTEQAAAMHRALLPLYRALFYAPNPVLVKYALEKIGVETGGVRLPLTGVEGNDDAFDQVWEQYRENLHIFN</sequence>
<dbReference type="RefSeq" id="WP_381431625.1">
    <property type="nucleotide sequence ID" value="NZ_JBHSNO010000005.1"/>
</dbReference>
<dbReference type="InterPro" id="IPR005263">
    <property type="entry name" value="DapA"/>
</dbReference>
<evidence type="ECO:0000256" key="2">
    <source>
        <dbReference type="ARBA" id="ARBA00005120"/>
    </source>
</evidence>
<dbReference type="Proteomes" id="UP001596109">
    <property type="component" value="Unassembled WGS sequence"/>
</dbReference>
<keyword evidence="6 12" id="KW-0028">Amino-acid biosynthesis</keyword>
<comment type="caution">
    <text evidence="12">Was originally thought to be a dihydrodipicolinate synthase (DHDPS), catalyzing the condensation of (S)-aspartate-beta-semialdehyde [(S)-ASA] and pyruvate to dihydrodipicolinate (DHDP). However, it was shown in E.coli that the product of the enzymatic reaction is not dihydrodipicolinate but in fact (4S)-4-hydroxy-2,3,4,5-tetrahydro-(2S)-dipicolinic acid (HTPA), and that the consecutive dehydration reaction leading to DHDP is not spontaneous but catalyzed by DapB.</text>
</comment>
<dbReference type="Gene3D" id="3.20.20.70">
    <property type="entry name" value="Aldolase class I"/>
    <property type="match status" value="1"/>
</dbReference>
<evidence type="ECO:0000256" key="7">
    <source>
        <dbReference type="ARBA" id="ARBA00022915"/>
    </source>
</evidence>
<evidence type="ECO:0000256" key="4">
    <source>
        <dbReference type="ARBA" id="ARBA00012086"/>
    </source>
</evidence>
<feature type="site" description="Part of a proton relay during catalysis" evidence="12">
    <location>
        <position position="45"/>
    </location>
</feature>
<evidence type="ECO:0000313" key="15">
    <source>
        <dbReference type="Proteomes" id="UP001596109"/>
    </source>
</evidence>
<keyword evidence="7 12" id="KW-0220">Diaminopimelate biosynthesis</keyword>
<dbReference type="Pfam" id="PF00701">
    <property type="entry name" value="DHDPS"/>
    <property type="match status" value="1"/>
</dbReference>
<dbReference type="InterPro" id="IPR013785">
    <property type="entry name" value="Aldolase_TIM"/>
</dbReference>
<feature type="binding site" evidence="12">
    <location>
        <position position="204"/>
    </location>
    <ligand>
        <name>pyruvate</name>
        <dbReference type="ChEBI" id="CHEBI:15361"/>
    </ligand>
</feature>
<evidence type="ECO:0000256" key="8">
    <source>
        <dbReference type="ARBA" id="ARBA00023154"/>
    </source>
</evidence>
<keyword evidence="8 12" id="KW-0457">Lysine biosynthesis</keyword>
<keyword evidence="10 12" id="KW-0704">Schiff base</keyword>
<dbReference type="InterPro" id="IPR002220">
    <property type="entry name" value="DapA-like"/>
</dbReference>
<comment type="function">
    <text evidence="1 12">Catalyzes the condensation of (S)-aspartate-beta-semialdehyde [(S)-ASA] and pyruvate to 4-hydroxy-tetrahydrodipicolinate (HTPA).</text>
</comment>
<evidence type="ECO:0000256" key="9">
    <source>
        <dbReference type="ARBA" id="ARBA00023239"/>
    </source>
</evidence>
<proteinExistence type="inferred from homology"/>
<name>A0ABW0THF1_9BACL</name>
<comment type="pathway">
    <text evidence="2 12">Amino-acid biosynthesis; L-lysine biosynthesis via DAP pathway; (S)-tetrahydrodipicolinate from L-aspartate: step 3/4.</text>
</comment>
<dbReference type="EMBL" id="JBHSNO010000005">
    <property type="protein sequence ID" value="MFC5588375.1"/>
    <property type="molecule type" value="Genomic_DNA"/>
</dbReference>
<dbReference type="PANTHER" id="PTHR12128">
    <property type="entry name" value="DIHYDRODIPICOLINATE SYNTHASE"/>
    <property type="match status" value="1"/>
</dbReference>
<dbReference type="PROSITE" id="PS00665">
    <property type="entry name" value="DHDPS_1"/>
    <property type="match status" value="1"/>
</dbReference>
<feature type="binding site" evidence="12">
    <location>
        <position position="46"/>
    </location>
    <ligand>
        <name>pyruvate</name>
        <dbReference type="ChEBI" id="CHEBI:15361"/>
    </ligand>
</feature>
<dbReference type="HAMAP" id="MF_00418">
    <property type="entry name" value="DapA"/>
    <property type="match status" value="1"/>
</dbReference>
<evidence type="ECO:0000256" key="13">
    <source>
        <dbReference type="PIRNR" id="PIRNR001365"/>
    </source>
</evidence>
<dbReference type="GO" id="GO:0008840">
    <property type="term" value="F:4-hydroxy-tetrahydrodipicolinate synthase activity"/>
    <property type="evidence" value="ECO:0007669"/>
    <property type="project" value="UniProtKB-EC"/>
</dbReference>
<comment type="subcellular location">
    <subcellularLocation>
        <location evidence="12">Cytoplasm</location>
    </subcellularLocation>
</comment>
<evidence type="ECO:0000256" key="12">
    <source>
        <dbReference type="HAMAP-Rule" id="MF_00418"/>
    </source>
</evidence>
<evidence type="ECO:0000313" key="14">
    <source>
        <dbReference type="EMBL" id="MFC5588375.1"/>
    </source>
</evidence>
<protein>
    <recommendedName>
        <fullName evidence="4 12">4-hydroxy-tetrahydrodipicolinate synthase</fullName>
        <shortName evidence="12">HTPA synthase</shortName>
        <ecNumber evidence="4 12">4.3.3.7</ecNumber>
    </recommendedName>
</protein>
<keyword evidence="15" id="KW-1185">Reference proteome</keyword>
<dbReference type="PROSITE" id="PS00666">
    <property type="entry name" value="DHDPS_2"/>
    <property type="match status" value="1"/>
</dbReference>
<dbReference type="PIRSF" id="PIRSF001365">
    <property type="entry name" value="DHDPS"/>
    <property type="match status" value="1"/>
</dbReference>